<dbReference type="SUPFAM" id="SSF52058">
    <property type="entry name" value="L domain-like"/>
    <property type="match status" value="1"/>
</dbReference>
<keyword evidence="11 17" id="KW-1133">Transmembrane helix</keyword>
<evidence type="ECO:0000256" key="2">
    <source>
        <dbReference type="ARBA" id="ARBA00012513"/>
    </source>
</evidence>
<keyword evidence="3" id="KW-0723">Serine/threonine-protein kinase</keyword>
<protein>
    <recommendedName>
        <fullName evidence="2">non-specific serine/threonine protein kinase</fullName>
        <ecNumber evidence="2">2.7.11.1</ecNumber>
    </recommendedName>
</protein>
<keyword evidence="10 16" id="KW-0067">ATP-binding</keyword>
<evidence type="ECO:0000256" key="9">
    <source>
        <dbReference type="ARBA" id="ARBA00022777"/>
    </source>
</evidence>
<evidence type="ECO:0000256" key="12">
    <source>
        <dbReference type="ARBA" id="ARBA00023136"/>
    </source>
</evidence>
<dbReference type="InterPro" id="IPR001611">
    <property type="entry name" value="Leu-rich_rpt"/>
</dbReference>
<dbReference type="InterPro" id="IPR011009">
    <property type="entry name" value="Kinase-like_dom_sf"/>
</dbReference>
<accession>A0AAD3NS89</accession>
<dbReference type="FunFam" id="1.10.510.10:FF:000146">
    <property type="entry name" value="LRR receptor-like serine/threonine-protein kinase IOS1"/>
    <property type="match status" value="1"/>
</dbReference>
<dbReference type="EC" id="2.7.11.1" evidence="2"/>
<gene>
    <name evidence="19" type="ORF">SUGI_1382800</name>
</gene>
<dbReference type="InterPro" id="IPR001245">
    <property type="entry name" value="Ser-Thr/Tyr_kinase_cat_dom"/>
</dbReference>
<dbReference type="Gene3D" id="3.30.200.20">
    <property type="entry name" value="Phosphorylase Kinase, domain 1"/>
    <property type="match status" value="1"/>
</dbReference>
<evidence type="ECO:0000256" key="15">
    <source>
        <dbReference type="ARBA" id="ARBA00048679"/>
    </source>
</evidence>
<feature type="binding site" evidence="16">
    <location>
        <position position="624"/>
    </location>
    <ligand>
        <name>ATP</name>
        <dbReference type="ChEBI" id="CHEBI:30616"/>
    </ligand>
</feature>
<keyword evidence="13" id="KW-0675">Receptor</keyword>
<dbReference type="InterPro" id="IPR000719">
    <property type="entry name" value="Prot_kinase_dom"/>
</dbReference>
<dbReference type="Proteomes" id="UP001234787">
    <property type="component" value="Unassembled WGS sequence"/>
</dbReference>
<proteinExistence type="predicted"/>
<dbReference type="FunFam" id="3.80.10.10:FF:000383">
    <property type="entry name" value="Leucine-rich repeat receptor protein kinase EMS1"/>
    <property type="match status" value="1"/>
</dbReference>
<evidence type="ECO:0000313" key="19">
    <source>
        <dbReference type="EMBL" id="GLJ57870.1"/>
    </source>
</evidence>
<keyword evidence="6 17" id="KW-0812">Transmembrane</keyword>
<evidence type="ECO:0000256" key="6">
    <source>
        <dbReference type="ARBA" id="ARBA00022692"/>
    </source>
</evidence>
<dbReference type="AlphaFoldDB" id="A0AAD3NS89"/>
<dbReference type="InterPro" id="IPR017441">
    <property type="entry name" value="Protein_kinase_ATP_BS"/>
</dbReference>
<dbReference type="CDD" id="cd14066">
    <property type="entry name" value="STKc_IRAK"/>
    <property type="match status" value="1"/>
</dbReference>
<dbReference type="FunFam" id="3.30.200.20:FF:000178">
    <property type="entry name" value="serine/threonine-protein kinase PBS1-like"/>
    <property type="match status" value="1"/>
</dbReference>
<evidence type="ECO:0000313" key="20">
    <source>
        <dbReference type="Proteomes" id="UP001234787"/>
    </source>
</evidence>
<comment type="subcellular location">
    <subcellularLocation>
        <location evidence="1">Membrane</location>
        <topology evidence="1">Single-pass membrane protein</topology>
    </subcellularLocation>
</comment>
<keyword evidence="4" id="KW-0433">Leucine-rich repeat</keyword>
<evidence type="ECO:0000256" key="13">
    <source>
        <dbReference type="ARBA" id="ARBA00023170"/>
    </source>
</evidence>
<organism evidence="19 20">
    <name type="scientific">Cryptomeria japonica</name>
    <name type="common">Japanese cedar</name>
    <name type="synonym">Cupressus japonica</name>
    <dbReference type="NCBI Taxonomy" id="3369"/>
    <lineage>
        <taxon>Eukaryota</taxon>
        <taxon>Viridiplantae</taxon>
        <taxon>Streptophyta</taxon>
        <taxon>Embryophyta</taxon>
        <taxon>Tracheophyta</taxon>
        <taxon>Spermatophyta</taxon>
        <taxon>Pinopsida</taxon>
        <taxon>Pinidae</taxon>
        <taxon>Conifers II</taxon>
        <taxon>Cupressales</taxon>
        <taxon>Cupressaceae</taxon>
        <taxon>Cryptomeria</taxon>
    </lineage>
</organism>
<evidence type="ECO:0000256" key="5">
    <source>
        <dbReference type="ARBA" id="ARBA00022679"/>
    </source>
</evidence>
<dbReference type="EMBL" id="BSEH01000204">
    <property type="protein sequence ID" value="GLJ57870.1"/>
    <property type="molecule type" value="Genomic_DNA"/>
</dbReference>
<dbReference type="GO" id="GO:0004674">
    <property type="term" value="F:protein serine/threonine kinase activity"/>
    <property type="evidence" value="ECO:0007669"/>
    <property type="project" value="UniProtKB-KW"/>
</dbReference>
<evidence type="ECO:0000256" key="1">
    <source>
        <dbReference type="ARBA" id="ARBA00004167"/>
    </source>
</evidence>
<dbReference type="PROSITE" id="PS50011">
    <property type="entry name" value="PROTEIN_KINASE_DOM"/>
    <property type="match status" value="1"/>
</dbReference>
<dbReference type="InterPro" id="IPR008271">
    <property type="entry name" value="Ser/Thr_kinase_AS"/>
</dbReference>
<dbReference type="GO" id="GO:0005524">
    <property type="term" value="F:ATP binding"/>
    <property type="evidence" value="ECO:0007669"/>
    <property type="project" value="UniProtKB-UniRule"/>
</dbReference>
<dbReference type="SMART" id="SM00220">
    <property type="entry name" value="S_TKc"/>
    <property type="match status" value="1"/>
</dbReference>
<evidence type="ECO:0000256" key="3">
    <source>
        <dbReference type="ARBA" id="ARBA00022527"/>
    </source>
</evidence>
<name>A0AAD3NS89_CRYJA</name>
<dbReference type="InterPro" id="IPR024788">
    <property type="entry name" value="Malectin-like_Carb-bd_dom"/>
</dbReference>
<keyword evidence="5" id="KW-0808">Transferase</keyword>
<dbReference type="GO" id="GO:0016020">
    <property type="term" value="C:membrane"/>
    <property type="evidence" value="ECO:0007669"/>
    <property type="project" value="UniProtKB-SubCell"/>
</dbReference>
<dbReference type="Pfam" id="PF12819">
    <property type="entry name" value="Malectin_like"/>
    <property type="match status" value="1"/>
</dbReference>
<keyword evidence="8 16" id="KW-0547">Nucleotide-binding</keyword>
<evidence type="ECO:0000256" key="10">
    <source>
        <dbReference type="ARBA" id="ARBA00022840"/>
    </source>
</evidence>
<evidence type="ECO:0000256" key="4">
    <source>
        <dbReference type="ARBA" id="ARBA00022614"/>
    </source>
</evidence>
<dbReference type="PROSITE" id="PS00107">
    <property type="entry name" value="PROTEIN_KINASE_ATP"/>
    <property type="match status" value="1"/>
</dbReference>
<evidence type="ECO:0000256" key="14">
    <source>
        <dbReference type="ARBA" id="ARBA00047899"/>
    </source>
</evidence>
<dbReference type="InterPro" id="IPR032675">
    <property type="entry name" value="LRR_dom_sf"/>
</dbReference>
<dbReference type="SUPFAM" id="SSF56112">
    <property type="entry name" value="Protein kinase-like (PK-like)"/>
    <property type="match status" value="1"/>
</dbReference>
<evidence type="ECO:0000259" key="18">
    <source>
        <dbReference type="PROSITE" id="PS50011"/>
    </source>
</evidence>
<keyword evidence="20" id="KW-1185">Reference proteome</keyword>
<evidence type="ECO:0000256" key="11">
    <source>
        <dbReference type="ARBA" id="ARBA00022989"/>
    </source>
</evidence>
<keyword evidence="9" id="KW-0418">Kinase</keyword>
<feature type="transmembrane region" description="Helical" evidence="17">
    <location>
        <begin position="508"/>
        <end position="532"/>
    </location>
</feature>
<comment type="caution">
    <text evidence="19">The sequence shown here is derived from an EMBL/GenBank/DDBJ whole genome shotgun (WGS) entry which is preliminary data.</text>
</comment>
<evidence type="ECO:0000256" key="7">
    <source>
        <dbReference type="ARBA" id="ARBA00022737"/>
    </source>
</evidence>
<dbReference type="Pfam" id="PF07714">
    <property type="entry name" value="PK_Tyr_Ser-Thr"/>
    <property type="match status" value="1"/>
</dbReference>
<reference evidence="19" key="1">
    <citation type="submission" date="2022-12" db="EMBL/GenBank/DDBJ databases">
        <title>Chromosome-Level Genome Assembly of Japanese Cedar (Cryptomeriajaponica D. Don).</title>
        <authorList>
            <person name="Fujino T."/>
            <person name="Yamaguchi K."/>
            <person name="Yokoyama T."/>
            <person name="Hamanaka T."/>
            <person name="Harazono Y."/>
            <person name="Kamada H."/>
            <person name="Kobayashi W."/>
            <person name="Ujino-Ihara T."/>
            <person name="Uchiyama K."/>
            <person name="Matsumoto A."/>
            <person name="Izuno A."/>
            <person name="Tsumura Y."/>
            <person name="Toyoda A."/>
            <person name="Shigenobu S."/>
            <person name="Moriguchi Y."/>
            <person name="Ueno S."/>
            <person name="Kasahara M."/>
        </authorList>
    </citation>
    <scope>NUCLEOTIDE SEQUENCE</scope>
</reference>
<evidence type="ECO:0000256" key="17">
    <source>
        <dbReference type="SAM" id="Phobius"/>
    </source>
</evidence>
<comment type="catalytic activity">
    <reaction evidence="14">
        <text>L-threonyl-[protein] + ATP = O-phospho-L-threonyl-[protein] + ADP + H(+)</text>
        <dbReference type="Rhea" id="RHEA:46608"/>
        <dbReference type="Rhea" id="RHEA-COMP:11060"/>
        <dbReference type="Rhea" id="RHEA-COMP:11605"/>
        <dbReference type="ChEBI" id="CHEBI:15378"/>
        <dbReference type="ChEBI" id="CHEBI:30013"/>
        <dbReference type="ChEBI" id="CHEBI:30616"/>
        <dbReference type="ChEBI" id="CHEBI:61977"/>
        <dbReference type="ChEBI" id="CHEBI:456216"/>
        <dbReference type="EC" id="2.7.11.1"/>
    </reaction>
</comment>
<dbReference type="Gene3D" id="1.10.510.10">
    <property type="entry name" value="Transferase(Phosphotransferase) domain 1"/>
    <property type="match status" value="1"/>
</dbReference>
<dbReference type="PROSITE" id="PS00108">
    <property type="entry name" value="PROTEIN_KINASE_ST"/>
    <property type="match status" value="1"/>
</dbReference>
<dbReference type="Pfam" id="PF00560">
    <property type="entry name" value="LRR_1"/>
    <property type="match status" value="2"/>
</dbReference>
<sequence length="912" mass="102523">MAYVIAGFLSIDCGAKTNHIDERNIKWVTDDNYIDLGQKVVIEDSSLPAYQQSLRVFPHPLNKSCYQLPITPNVPYLFRIRFYKGNYSGVPELPIFKYSIETTDMLSVANIIFQTPQENKTGERIFITSAKMLYICLIRTSELHNPFISAMELRTLRQGMYHQVKPGTMLRMEARYDAGGKSIIRYPQDQFDRLWFPFPVQGLQDITLQETISTNNTQNLPPSAVMHTALAAPANQNTITLNFSILKNPLLLLYFAEIEILNVSESRNFLVLENNAFTLANISLERNYSAIEVGFTFVERPLFTVALYSPSNFSTGPLINAFEYYGLLFSEPQTSTWDVAALAAVKEHFEIKEWVADPCFGLPWEGINCSNSTTAVRVLAIDLSGKNLTGSIPTSIAQMTELINISFANNNLSGAFPNFSNLSRLERLHLQNNNLNGEIPDWLSQLPNLKELFIENNNFSGVLPQHLLDKSSLKLKYNGNAFLCMNKQDCVPSMISTRSNSKPKRIKVGIVMVLIASGIVVIALLLLVNLIVYRKIFRKKAITNANVKSRASERKSLYPNSEGWVFIRDFHYSIITVPNPSKTRAFTREEMMTATENFSYKIGRGGFGSVFWGKLPDGKQIAVKVLSLYSKQGAVEFLNEIDLLSRVNHRNLLHLLGYCNKCKELMLVYEYMVGGSLMDHLYGPHLGKYSNLDWKSRLQIALDAAQGLEYLHVDCTPKIIHRDIKTANILLDDNLNGKLADFGLSRLTIDGEASHVATTVKGTVGYLDPEYFHTQMLTEKSDVYSFGVLLLEMICGRPAIDTSLSDQEMSLIRWVKPLFEIEDHLNIAEIVDKGLGDDYSIKSVVHVGKLAIRCVESKPSSRPSVSRVVIELKEAVEYNAVSVDLSEEIDIDYGDHTSLSSPLDCTGSRPSF</sequence>
<keyword evidence="12 17" id="KW-0472">Membrane</keyword>
<feature type="domain" description="Protein kinase" evidence="18">
    <location>
        <begin position="596"/>
        <end position="876"/>
    </location>
</feature>
<evidence type="ECO:0000256" key="16">
    <source>
        <dbReference type="PROSITE-ProRule" id="PRU10141"/>
    </source>
</evidence>
<dbReference type="PANTHER" id="PTHR45631">
    <property type="entry name" value="OS07G0107800 PROTEIN-RELATED"/>
    <property type="match status" value="1"/>
</dbReference>
<keyword evidence="7" id="KW-0677">Repeat</keyword>
<evidence type="ECO:0000256" key="8">
    <source>
        <dbReference type="ARBA" id="ARBA00022741"/>
    </source>
</evidence>
<dbReference type="Gene3D" id="3.80.10.10">
    <property type="entry name" value="Ribonuclease Inhibitor"/>
    <property type="match status" value="1"/>
</dbReference>
<comment type="catalytic activity">
    <reaction evidence="15">
        <text>L-seryl-[protein] + ATP = O-phospho-L-seryl-[protein] + ADP + H(+)</text>
        <dbReference type="Rhea" id="RHEA:17989"/>
        <dbReference type="Rhea" id="RHEA-COMP:9863"/>
        <dbReference type="Rhea" id="RHEA-COMP:11604"/>
        <dbReference type="ChEBI" id="CHEBI:15378"/>
        <dbReference type="ChEBI" id="CHEBI:29999"/>
        <dbReference type="ChEBI" id="CHEBI:30616"/>
        <dbReference type="ChEBI" id="CHEBI:83421"/>
        <dbReference type="ChEBI" id="CHEBI:456216"/>
        <dbReference type="EC" id="2.7.11.1"/>
    </reaction>
</comment>